<dbReference type="InterPro" id="IPR027417">
    <property type="entry name" value="P-loop_NTPase"/>
</dbReference>
<keyword evidence="2" id="KW-1185">Reference proteome</keyword>
<dbReference type="Proteomes" id="UP001285521">
    <property type="component" value="Unassembled WGS sequence"/>
</dbReference>
<gene>
    <name evidence="1" type="ORF">SK803_00595</name>
</gene>
<dbReference type="EMBL" id="JAXAVW010000001">
    <property type="protein sequence ID" value="MDX8028681.1"/>
    <property type="molecule type" value="Genomic_DNA"/>
</dbReference>
<comment type="caution">
    <text evidence="1">The sequence shown here is derived from an EMBL/GenBank/DDBJ whole genome shotgun (WGS) entry which is preliminary data.</text>
</comment>
<dbReference type="Gene3D" id="3.40.50.1820">
    <property type="entry name" value="alpha/beta hydrolase"/>
    <property type="match status" value="1"/>
</dbReference>
<evidence type="ECO:0000313" key="1">
    <source>
        <dbReference type="EMBL" id="MDX8028681.1"/>
    </source>
</evidence>
<dbReference type="SUPFAM" id="SSF52540">
    <property type="entry name" value="P-loop containing nucleoside triphosphate hydrolases"/>
    <property type="match status" value="1"/>
</dbReference>
<reference evidence="1 2" key="1">
    <citation type="submission" date="2023-11" db="EMBL/GenBank/DDBJ databases">
        <title>Lentzea sokolovensis, sp. nov., Lentzea kristufkii, sp. nov., and Lentzea miocenensis, sp. nov., rare actinobacteria from Sokolov Coal Basin, Miocene lacustrine sediment, Czech Republic.</title>
        <authorList>
            <person name="Lara A."/>
            <person name="Kotroba L."/>
            <person name="Nouioui I."/>
            <person name="Neumann-Schaal M."/>
            <person name="Mast Y."/>
            <person name="Chronakova A."/>
        </authorList>
    </citation>
    <scope>NUCLEOTIDE SEQUENCE [LARGE SCALE GENOMIC DNA]</scope>
    <source>
        <strain evidence="1 2">BCCO 10_0856</strain>
    </source>
</reference>
<dbReference type="SUPFAM" id="SSF53474">
    <property type="entry name" value="alpha/beta-Hydrolases"/>
    <property type="match status" value="1"/>
</dbReference>
<proteinExistence type="predicted"/>
<dbReference type="InterPro" id="IPR029058">
    <property type="entry name" value="AB_hydrolase_fold"/>
</dbReference>
<accession>A0ABU4SRZ6</accession>
<name>A0ABU4SRZ6_9PSEU</name>
<evidence type="ECO:0000313" key="2">
    <source>
        <dbReference type="Proteomes" id="UP001285521"/>
    </source>
</evidence>
<organism evidence="1 2">
    <name type="scientific">Lentzea miocenica</name>
    <dbReference type="NCBI Taxonomy" id="3095431"/>
    <lineage>
        <taxon>Bacteria</taxon>
        <taxon>Bacillati</taxon>
        <taxon>Actinomycetota</taxon>
        <taxon>Actinomycetes</taxon>
        <taxon>Pseudonocardiales</taxon>
        <taxon>Pseudonocardiaceae</taxon>
        <taxon>Lentzea</taxon>
    </lineage>
</organism>
<protein>
    <submittedName>
        <fullName evidence="1">Uncharacterized protein</fullName>
    </submittedName>
</protein>
<dbReference type="RefSeq" id="WP_319963686.1">
    <property type="nucleotide sequence ID" value="NZ_JAXAVW010000001.1"/>
</dbReference>
<sequence length="1210" mass="133070">MVEPYEKLATALSVAVRIEPELIRAVRLAVFPKFDVSAEADLWFSPLVRSRGPHGIVFDEDAVVGLRAKLTSWLRSTPDSDPVHRVGEVLSSVHKRLSPALALEERVTWLAVNGRDEAIDEELLPALKALVRENRSGVADWFTAAWHRLPANARESLTAWKLAQVVRPDLNGTAPPLTLLRAPESGPDLSDIVDVLPDARLLLRRNGNTLEIGDFTPDADTVGIMVPDTDPRLLDVGANPTVAVRRGASTSVAVPAGTVRVRTARGTVFELATGSSVAGQFVAVEVVPGVKSMTLMDGFEALDGVLGDDYTLTTLLGDTEREVARYLEVWLRENQRNDAPLVVYLKEWDHGVPIDEILRVCVSSGSTQILVMVDPAPQRLNVFEDVPNVWMALVSTGTTDEESPPSKLATLLTSGPSAAAARRRWSAGDQHITVRDVNDEFSSLILMQGNETPGPMFRNPLHGRADDTLRWLDNSAEVDSVVRWVRDGEPGVFVIAGSAGTGKSAILDGVAQQVSVVRLSTLEELNDVLDTELVPPVVVVDGLDSEDTEWVSAIGWLFSGGGRAVVTMRPTAPLLRELAEPGAYIDLDDLRAHVIRRLTDVHPDMNADAMAWHLIETLELPPLLTRRVTHELANDPVPTRPRGFWADQVLSRLHSALEDDIRGERLLFMVLAWSHGSGMPIEEWRACATEVGDYPPDYLAGTFVSRLVSRFSAYVASNVRGHRLSHPELVAYLRKQSAPELPRQIALALATMVLRYGDSSPYLRGSLRHHVIDGGADALAYFREIARQDPSWLRELGAAAATLATTTTGDQRVECAETAVQAYTQLVANERRYRRELSSALDQLTSSLRAVGERKRADQVWPDAMRRLPDDLARWVQDTRIQAPTTAPSRRPMRSYDMVVVVPGVTHNVLRTSGGAPVAFASLPLDIGDDHPGDGVVAGELDLVGYARLLDGLHAHGYTRSKGNLLLLPYDWRLSHRWTGRWIGEQVEVALAGWREKSDPDAQVVFVCVSTGGLPARWYVERCGGAEITAGMIMIGTPYRGTMRDLEQLVNGADDPVVTDFWRSLPSMYQTLPIYNCVDDRGSRVPLNEVTVPVLDRHRVEDGMAFLTDLLSAESSRPHALDNTHCIIGTGHATPVTARIVRRNLRVSDQLGDNHWQGDSYVPTFSACHPDTATSRAIQVEASHNRLHRNDEVLRELTRILPRAAPVRKL</sequence>